<dbReference type="InterPro" id="IPR046342">
    <property type="entry name" value="CBS_dom_sf"/>
</dbReference>
<dbReference type="EMBL" id="CP107246">
    <property type="protein sequence ID" value="WIM05644.1"/>
    <property type="molecule type" value="Genomic_DNA"/>
</dbReference>
<dbReference type="CDD" id="cd01949">
    <property type="entry name" value="GGDEF"/>
    <property type="match status" value="1"/>
</dbReference>
<protein>
    <submittedName>
        <fullName evidence="3">GGDEF domain-containing protein</fullName>
    </submittedName>
</protein>
<feature type="domain" description="EAL" evidence="1">
    <location>
        <begin position="29"/>
        <end position="271"/>
    </location>
</feature>
<reference evidence="3" key="1">
    <citation type="journal article" date="2023" name="Nat. Microbiol.">
        <title>Enrichment and characterization of a nitric oxide-reducing microbial community in a continuous bioreactor.</title>
        <authorList>
            <person name="Garrido-Amador P."/>
            <person name="Stortenbeker N."/>
            <person name="Wessels H.J.C.T."/>
            <person name="Speth D.R."/>
            <person name="Garcia-Heredia I."/>
            <person name="Kartal B."/>
        </authorList>
    </citation>
    <scope>NUCLEOTIDE SEQUENCE</scope>
    <source>
        <strain evidence="3">MAG1</strain>
    </source>
</reference>
<organism evidence="3">
    <name type="scientific">Candidatus Nitricoxidivorans perseverans</name>
    <dbReference type="NCBI Taxonomy" id="2975601"/>
    <lineage>
        <taxon>Bacteria</taxon>
        <taxon>Pseudomonadati</taxon>
        <taxon>Pseudomonadota</taxon>
        <taxon>Betaproteobacteria</taxon>
        <taxon>Nitrosomonadales</taxon>
        <taxon>Sterolibacteriaceae</taxon>
        <taxon>Candidatus Nitricoxidivorans</taxon>
    </lineage>
</organism>
<dbReference type="Proteomes" id="UP001234916">
    <property type="component" value="Chromosome"/>
</dbReference>
<evidence type="ECO:0000313" key="3">
    <source>
        <dbReference type="EMBL" id="WIM05644.1"/>
    </source>
</evidence>
<gene>
    <name evidence="3" type="ORF">OHM77_13360</name>
</gene>
<dbReference type="Gene3D" id="3.20.20.450">
    <property type="entry name" value="EAL domain"/>
    <property type="match status" value="1"/>
</dbReference>
<dbReference type="KEGG" id="npv:OHM77_13360"/>
<dbReference type="InterPro" id="IPR029787">
    <property type="entry name" value="Nucleotide_cyclase"/>
</dbReference>
<feature type="domain" description="GGDEF" evidence="2">
    <location>
        <begin position="423"/>
        <end position="610"/>
    </location>
</feature>
<dbReference type="CDD" id="cd01948">
    <property type="entry name" value="EAL"/>
    <property type="match status" value="1"/>
</dbReference>
<dbReference type="InterPro" id="IPR001633">
    <property type="entry name" value="EAL_dom"/>
</dbReference>
<dbReference type="InterPro" id="IPR035919">
    <property type="entry name" value="EAL_sf"/>
</dbReference>
<dbReference type="CDD" id="cd04598">
    <property type="entry name" value="CBS_pair_GGDEF_EAL"/>
    <property type="match status" value="1"/>
</dbReference>
<accession>A0AA49FKT4</accession>
<dbReference type="GO" id="GO:0071111">
    <property type="term" value="F:cyclic-guanylate-specific phosphodiesterase activity"/>
    <property type="evidence" value="ECO:0007669"/>
    <property type="project" value="InterPro"/>
</dbReference>
<name>A0AA49FKT4_9PROT</name>
<dbReference type="SUPFAM" id="SSF141868">
    <property type="entry name" value="EAL domain-like"/>
    <property type="match status" value="1"/>
</dbReference>
<dbReference type="SUPFAM" id="SSF55073">
    <property type="entry name" value="Nucleotide cyclase"/>
    <property type="match status" value="1"/>
</dbReference>
<dbReference type="PANTHER" id="PTHR33121:SF76">
    <property type="entry name" value="SIGNALING PROTEIN"/>
    <property type="match status" value="1"/>
</dbReference>
<dbReference type="AlphaFoldDB" id="A0AA49FKT4"/>
<sequence length="629" mass="70337">MMMTSSSLSFELRRQHYMGRCPGRPVAAVGQGADSLLRQIIAGRQLTALFQPIIDLNRGQIFGFEGLIRGPVDGPLHSPLKLFEAAEAHDMREEIEHLCRRVTLESYKQQGLPGRLFLNVSPECLLSPGARSGETLNSIRALDIDPSRVVIELTENQPTFDFELMREAVRHYRAMGFSIAIDDLGQGFSSLRLWSELSPEFVKIDRHFVQGVDSDPIKRQFLRSIQEIARKSGTSVIAEGIETDGEMRHVGGSGIALGQGYFFARPLAIPRVDLPGEMQEKLRRGGAARRARGDARGATPRAMDVVRDVPVADVNATTEEVYAIFEQHPGLQSLPILLGDRPAGLISRITLIDRYARPYRRELYGRKSCTVIMDPQPLLVEAETSLQELSFLLAEGDQRHLADGFLVVGQGRYYGYGSGHDVVREITRMQIEAARHANPLTDLPGNVPLNERIDAWLIERPVFQACYCDLDNFKPFNDVYGYSRGDDLIKLLAFVLRTHCHPETDFIGHIGGDDFLVLFGSDDWEARCQRILADFAHRVGDFFSAVDRERGGYATENRQGERVFVPLTSLSLGVVHVECDRYGAYHQVAAAAAVAKKEAKKMPGNSIFIERRRMEGEMGDVRQDDARQN</sequence>
<dbReference type="SMART" id="SM00267">
    <property type="entry name" value="GGDEF"/>
    <property type="match status" value="1"/>
</dbReference>
<dbReference type="PANTHER" id="PTHR33121">
    <property type="entry name" value="CYCLIC DI-GMP PHOSPHODIESTERASE PDEF"/>
    <property type="match status" value="1"/>
</dbReference>
<dbReference type="Gene3D" id="3.10.580.10">
    <property type="entry name" value="CBS-domain"/>
    <property type="match status" value="1"/>
</dbReference>
<dbReference type="SUPFAM" id="SSF54631">
    <property type="entry name" value="CBS-domain pair"/>
    <property type="match status" value="1"/>
</dbReference>
<dbReference type="NCBIfam" id="TIGR00254">
    <property type="entry name" value="GGDEF"/>
    <property type="match status" value="1"/>
</dbReference>
<dbReference type="Pfam" id="PF00563">
    <property type="entry name" value="EAL"/>
    <property type="match status" value="1"/>
</dbReference>
<dbReference type="Pfam" id="PF00990">
    <property type="entry name" value="GGDEF"/>
    <property type="match status" value="1"/>
</dbReference>
<dbReference type="InterPro" id="IPR050706">
    <property type="entry name" value="Cyclic-di-GMP_PDE-like"/>
</dbReference>
<evidence type="ECO:0000259" key="1">
    <source>
        <dbReference type="SMART" id="SM00052"/>
    </source>
</evidence>
<proteinExistence type="predicted"/>
<dbReference type="SMART" id="SM00052">
    <property type="entry name" value="EAL"/>
    <property type="match status" value="1"/>
</dbReference>
<dbReference type="InterPro" id="IPR043128">
    <property type="entry name" value="Rev_trsase/Diguanyl_cyclase"/>
</dbReference>
<dbReference type="InterPro" id="IPR000160">
    <property type="entry name" value="GGDEF_dom"/>
</dbReference>
<dbReference type="Gene3D" id="3.30.70.270">
    <property type="match status" value="1"/>
</dbReference>
<evidence type="ECO:0000259" key="2">
    <source>
        <dbReference type="SMART" id="SM00267"/>
    </source>
</evidence>